<dbReference type="EMBL" id="MU003551">
    <property type="protein sequence ID" value="KAF2463388.1"/>
    <property type="molecule type" value="Genomic_DNA"/>
</dbReference>
<protein>
    <submittedName>
        <fullName evidence="1">Uncharacterized protein</fullName>
    </submittedName>
</protein>
<reference evidence="1" key="1">
    <citation type="journal article" date="2020" name="Stud. Mycol.">
        <title>101 Dothideomycetes genomes: a test case for predicting lifestyles and emergence of pathogens.</title>
        <authorList>
            <person name="Haridas S."/>
            <person name="Albert R."/>
            <person name="Binder M."/>
            <person name="Bloem J."/>
            <person name="Labutti K."/>
            <person name="Salamov A."/>
            <person name="Andreopoulos B."/>
            <person name="Baker S."/>
            <person name="Barry K."/>
            <person name="Bills G."/>
            <person name="Bluhm B."/>
            <person name="Cannon C."/>
            <person name="Castanera R."/>
            <person name="Culley D."/>
            <person name="Daum C."/>
            <person name="Ezra D."/>
            <person name="Gonzalez J."/>
            <person name="Henrissat B."/>
            <person name="Kuo A."/>
            <person name="Liang C."/>
            <person name="Lipzen A."/>
            <person name="Lutzoni F."/>
            <person name="Magnuson J."/>
            <person name="Mondo S."/>
            <person name="Nolan M."/>
            <person name="Ohm R."/>
            <person name="Pangilinan J."/>
            <person name="Park H.-J."/>
            <person name="Ramirez L."/>
            <person name="Alfaro M."/>
            <person name="Sun H."/>
            <person name="Tritt A."/>
            <person name="Yoshinaga Y."/>
            <person name="Zwiers L.-H."/>
            <person name="Turgeon B."/>
            <person name="Goodwin S."/>
            <person name="Spatafora J."/>
            <person name="Crous P."/>
            <person name="Grigoriev I."/>
        </authorList>
    </citation>
    <scope>NUCLEOTIDE SEQUENCE</scope>
    <source>
        <strain evidence="1">ATCC 200398</strain>
    </source>
</reference>
<sequence>MDCPINLRLSLLEPSVYNTSLLSQIMPPTRLQYIFMFFSVSTRIFTPTVVTVIDMERNCKPEHSAQNKGFTRDFAINHSISMIWLWPYAPLPTHLKCGAQLTRRGLSRDPIDEGFLANLITYHYKMSDINAINFLEPCWKSLCIRLWKLFENAPRVGITYEKASYKYSLKSPGFTCASDTDEYRDKII</sequence>
<organism evidence="1 2">
    <name type="scientific">Lindgomyces ingoldianus</name>
    <dbReference type="NCBI Taxonomy" id="673940"/>
    <lineage>
        <taxon>Eukaryota</taxon>
        <taxon>Fungi</taxon>
        <taxon>Dikarya</taxon>
        <taxon>Ascomycota</taxon>
        <taxon>Pezizomycotina</taxon>
        <taxon>Dothideomycetes</taxon>
        <taxon>Pleosporomycetidae</taxon>
        <taxon>Pleosporales</taxon>
        <taxon>Lindgomycetaceae</taxon>
        <taxon>Lindgomyces</taxon>
    </lineage>
</organism>
<evidence type="ECO:0000313" key="2">
    <source>
        <dbReference type="Proteomes" id="UP000799755"/>
    </source>
</evidence>
<name>A0ACB6Q9X7_9PLEO</name>
<comment type="caution">
    <text evidence="1">The sequence shown here is derived from an EMBL/GenBank/DDBJ whole genome shotgun (WGS) entry which is preliminary data.</text>
</comment>
<gene>
    <name evidence="1" type="ORF">BDR25DRAFT_362932</name>
</gene>
<accession>A0ACB6Q9X7</accession>
<dbReference type="Proteomes" id="UP000799755">
    <property type="component" value="Unassembled WGS sequence"/>
</dbReference>
<proteinExistence type="predicted"/>
<keyword evidence="2" id="KW-1185">Reference proteome</keyword>
<evidence type="ECO:0000313" key="1">
    <source>
        <dbReference type="EMBL" id="KAF2463388.1"/>
    </source>
</evidence>